<gene>
    <name evidence="1" type="ORF">AWB76_04062</name>
</gene>
<dbReference type="AlphaFoldDB" id="A0A158BDK3"/>
<dbReference type="Pfam" id="PF04250">
    <property type="entry name" value="DUF429"/>
    <property type="match status" value="1"/>
</dbReference>
<dbReference type="Proteomes" id="UP000054624">
    <property type="component" value="Unassembled WGS sequence"/>
</dbReference>
<accession>A0A158BDK3</accession>
<evidence type="ECO:0008006" key="3">
    <source>
        <dbReference type="Google" id="ProtNLM"/>
    </source>
</evidence>
<protein>
    <recommendedName>
        <fullName evidence="3">NUDIX hydrolase</fullName>
    </recommendedName>
</protein>
<dbReference type="RefSeq" id="WP_061161854.1">
    <property type="nucleotide sequence ID" value="NZ_FCOI02000013.1"/>
</dbReference>
<dbReference type="InterPro" id="IPR007362">
    <property type="entry name" value="DUF429"/>
</dbReference>
<keyword evidence="2" id="KW-1185">Reference proteome</keyword>
<dbReference type="EMBL" id="FCOI02000013">
    <property type="protein sequence ID" value="SAK68154.1"/>
    <property type="molecule type" value="Genomic_DNA"/>
</dbReference>
<evidence type="ECO:0000313" key="2">
    <source>
        <dbReference type="Proteomes" id="UP000054624"/>
    </source>
</evidence>
<organism evidence="1 2">
    <name type="scientific">Caballeronia temeraria</name>
    <dbReference type="NCBI Taxonomy" id="1777137"/>
    <lineage>
        <taxon>Bacteria</taxon>
        <taxon>Pseudomonadati</taxon>
        <taxon>Pseudomonadota</taxon>
        <taxon>Betaproteobacteria</taxon>
        <taxon>Burkholderiales</taxon>
        <taxon>Burkholderiaceae</taxon>
        <taxon>Caballeronia</taxon>
    </lineage>
</organism>
<name>A0A158BDK3_9BURK</name>
<sequence>MNNERDIHADLFGVDGCKAGWFVVKQCGRTAAITTSVIAHFQDLLDCKRANAIVAVDMPIGLSENGIRACDTLARKMLGRPRGSSVFAPPIRAALAASSYEEACAINHAESGKRISIQAFHIRKKIAEVDDVMHTHNINATRVFEVHPELSFMHVRMEQGGPAHGLRESKAHAPGFALRHALLVKCFGSAIDSALATRKPSQASRDDVLDAFAVLWTARRIASGKAFHLPEEIAIDANGIPMAIYC</sequence>
<reference evidence="2" key="1">
    <citation type="submission" date="2016-01" db="EMBL/GenBank/DDBJ databases">
        <authorList>
            <person name="Peeters Charlotte."/>
        </authorList>
    </citation>
    <scope>NUCLEOTIDE SEQUENCE [LARGE SCALE GENOMIC DNA]</scope>
</reference>
<dbReference type="STRING" id="1777137.AWB76_04062"/>
<dbReference type="OrthoDB" id="9811476at2"/>
<proteinExistence type="predicted"/>
<evidence type="ECO:0000313" key="1">
    <source>
        <dbReference type="EMBL" id="SAK68154.1"/>
    </source>
</evidence>